<feature type="transmembrane region" description="Helical" evidence="1">
    <location>
        <begin position="6"/>
        <end position="25"/>
    </location>
</feature>
<reference evidence="2 3" key="1">
    <citation type="submission" date="2018-06" db="EMBL/GenBank/DDBJ databases">
        <authorList>
            <consortium name="Pathogen Informatics"/>
            <person name="Doyle S."/>
        </authorList>
    </citation>
    <scope>NUCLEOTIDE SEQUENCE [LARGE SCALE GENOMIC DNA]</scope>
    <source>
        <strain evidence="2 3">NCTC13316</strain>
    </source>
</reference>
<dbReference type="OrthoDB" id="1425061at2"/>
<evidence type="ECO:0000313" key="3">
    <source>
        <dbReference type="Proteomes" id="UP000254794"/>
    </source>
</evidence>
<name>A0A378JII3_9GAMM</name>
<dbReference type="Proteomes" id="UP000254794">
    <property type="component" value="Unassembled WGS sequence"/>
</dbReference>
<feature type="transmembrane region" description="Helical" evidence="1">
    <location>
        <begin position="187"/>
        <end position="209"/>
    </location>
</feature>
<accession>A0A378JII3</accession>
<feature type="transmembrane region" description="Helical" evidence="1">
    <location>
        <begin position="46"/>
        <end position="66"/>
    </location>
</feature>
<sequence length="211" mass="23979">MDALILTGFIGCIAAILVGIGEFFLQNTIEKNALDVSSSILNKPKNYLKGGYFIVVLIAPFYSLGFWHLYKMLAPNTIIMPAVIVFLAVYSFIVQLAWSSLKTVFSLILQVQIATKDLSRVIRVYQSYDKAFLAITRFILQVLSVFFIYLVWHGNTYYPKWMVIFNPVVILIGIFTLYVILPKVGKYLIPIALHVMYAIFFAISTYLSFVS</sequence>
<feature type="transmembrane region" description="Helical" evidence="1">
    <location>
        <begin position="158"/>
        <end position="180"/>
    </location>
</feature>
<feature type="transmembrane region" description="Helical" evidence="1">
    <location>
        <begin position="131"/>
        <end position="152"/>
    </location>
</feature>
<evidence type="ECO:0000256" key="1">
    <source>
        <dbReference type="SAM" id="Phobius"/>
    </source>
</evidence>
<keyword evidence="1" id="KW-0472">Membrane</keyword>
<protein>
    <submittedName>
        <fullName evidence="2">Uncharacterized protein</fullName>
    </submittedName>
</protein>
<dbReference type="Pfam" id="PF20599">
    <property type="entry name" value="DUF6796"/>
    <property type="match status" value="1"/>
</dbReference>
<gene>
    <name evidence="2" type="ORF">NCTC13316_00945</name>
</gene>
<dbReference type="RefSeq" id="WP_115330534.1">
    <property type="nucleotide sequence ID" value="NZ_CAAAHP010000007.1"/>
</dbReference>
<dbReference type="AlphaFoldDB" id="A0A378JII3"/>
<keyword evidence="1" id="KW-1133">Transmembrane helix</keyword>
<proteinExistence type="predicted"/>
<keyword evidence="1" id="KW-0812">Transmembrane</keyword>
<organism evidence="2 3">
    <name type="scientific">Legionella busanensis</name>
    <dbReference type="NCBI Taxonomy" id="190655"/>
    <lineage>
        <taxon>Bacteria</taxon>
        <taxon>Pseudomonadati</taxon>
        <taxon>Pseudomonadota</taxon>
        <taxon>Gammaproteobacteria</taxon>
        <taxon>Legionellales</taxon>
        <taxon>Legionellaceae</taxon>
        <taxon>Legionella</taxon>
    </lineage>
</organism>
<keyword evidence="3" id="KW-1185">Reference proteome</keyword>
<dbReference type="EMBL" id="UGOD01000001">
    <property type="protein sequence ID" value="STX50857.1"/>
    <property type="molecule type" value="Genomic_DNA"/>
</dbReference>
<dbReference type="InterPro" id="IPR046475">
    <property type="entry name" value="DUF6796"/>
</dbReference>
<feature type="transmembrane region" description="Helical" evidence="1">
    <location>
        <begin position="78"/>
        <end position="98"/>
    </location>
</feature>
<evidence type="ECO:0000313" key="2">
    <source>
        <dbReference type="EMBL" id="STX50857.1"/>
    </source>
</evidence>